<feature type="compositionally biased region" description="Low complexity" evidence="3">
    <location>
        <begin position="16"/>
        <end position="27"/>
    </location>
</feature>
<evidence type="ECO:0000313" key="6">
    <source>
        <dbReference type="EMBL" id="RRN45364.1"/>
    </source>
</evidence>
<dbReference type="Proteomes" id="UP000270261">
    <property type="component" value="Unassembled WGS sequence"/>
</dbReference>
<evidence type="ECO:0000259" key="5">
    <source>
        <dbReference type="Pfam" id="PF22624"/>
    </source>
</evidence>
<dbReference type="Pfam" id="PF22624">
    <property type="entry name" value="AASDHPPT_N"/>
    <property type="match status" value="1"/>
</dbReference>
<protein>
    <submittedName>
        <fullName evidence="6">4'-phosphopantetheinyl transferase superfamily protein</fullName>
    </submittedName>
</protein>
<comment type="similarity">
    <text evidence="1">Belongs to the P-Pant transferase superfamily. Gsp/Sfp/HetI/AcpT family.</text>
</comment>
<dbReference type="Pfam" id="PF01648">
    <property type="entry name" value="ACPS"/>
    <property type="match status" value="1"/>
</dbReference>
<dbReference type="PANTHER" id="PTHR12215:SF10">
    <property type="entry name" value="L-AMINOADIPATE-SEMIALDEHYDE DEHYDROGENASE-PHOSPHOPANTETHEINYL TRANSFERASE"/>
    <property type="match status" value="1"/>
</dbReference>
<dbReference type="GO" id="GO:0005829">
    <property type="term" value="C:cytosol"/>
    <property type="evidence" value="ECO:0007669"/>
    <property type="project" value="TreeGrafter"/>
</dbReference>
<reference evidence="6 7" key="1">
    <citation type="submission" date="2018-11" db="EMBL/GenBank/DDBJ databases">
        <title>Genome sequencing of Lautropia sp. KCOM 2505 (= ChDC F240).</title>
        <authorList>
            <person name="Kook J.-K."/>
            <person name="Park S.-N."/>
            <person name="Lim Y.K."/>
        </authorList>
    </citation>
    <scope>NUCLEOTIDE SEQUENCE [LARGE SCALE GENOMIC DNA]</scope>
    <source>
        <strain evidence="6 7">KCOM 2505</strain>
    </source>
</reference>
<feature type="region of interest" description="Disordered" evidence="3">
    <location>
        <begin position="227"/>
        <end position="268"/>
    </location>
</feature>
<dbReference type="GO" id="GO:0008897">
    <property type="term" value="F:holo-[acyl-carrier-protein] synthase activity"/>
    <property type="evidence" value="ECO:0007669"/>
    <property type="project" value="InterPro"/>
</dbReference>
<dbReference type="Gene3D" id="3.90.470.20">
    <property type="entry name" value="4'-phosphopantetheinyl transferase domain"/>
    <property type="match status" value="1"/>
</dbReference>
<comment type="caution">
    <text evidence="6">The sequence shown here is derived from an EMBL/GenBank/DDBJ whole genome shotgun (WGS) entry which is preliminary data.</text>
</comment>
<accession>A0A426FRV3</accession>
<evidence type="ECO:0000259" key="4">
    <source>
        <dbReference type="Pfam" id="PF01648"/>
    </source>
</evidence>
<evidence type="ECO:0000256" key="3">
    <source>
        <dbReference type="SAM" id="MobiDB-lite"/>
    </source>
</evidence>
<dbReference type="InterPro" id="IPR050559">
    <property type="entry name" value="P-Pant_transferase_sf"/>
</dbReference>
<feature type="domain" description="4'-phosphopantetheinyl transferase" evidence="4">
    <location>
        <begin position="135"/>
        <end position="225"/>
    </location>
</feature>
<dbReference type="AlphaFoldDB" id="A0A426FRV3"/>
<name>A0A426FRV3_9BURK</name>
<dbReference type="InterPro" id="IPR008278">
    <property type="entry name" value="4-PPantetheinyl_Trfase_dom"/>
</dbReference>
<feature type="domain" description="4'-phosphopantetheinyl transferase N-terminal" evidence="5">
    <location>
        <begin position="52"/>
        <end position="129"/>
    </location>
</feature>
<dbReference type="InterPro" id="IPR037143">
    <property type="entry name" value="4-PPantetheinyl_Trfase_dom_sf"/>
</dbReference>
<feature type="region of interest" description="Disordered" evidence="3">
    <location>
        <begin position="1"/>
        <end position="27"/>
    </location>
</feature>
<proteinExistence type="inferred from homology"/>
<evidence type="ECO:0000313" key="7">
    <source>
        <dbReference type="Proteomes" id="UP000270261"/>
    </source>
</evidence>
<evidence type="ECO:0000256" key="2">
    <source>
        <dbReference type="ARBA" id="ARBA00022679"/>
    </source>
</evidence>
<evidence type="ECO:0000256" key="1">
    <source>
        <dbReference type="ARBA" id="ARBA00010990"/>
    </source>
</evidence>
<organism evidence="6 7">
    <name type="scientific">Lautropia dentalis</name>
    <dbReference type="NCBI Taxonomy" id="2490857"/>
    <lineage>
        <taxon>Bacteria</taxon>
        <taxon>Pseudomonadati</taxon>
        <taxon>Pseudomonadota</taxon>
        <taxon>Betaproteobacteria</taxon>
        <taxon>Burkholderiales</taxon>
        <taxon>Burkholderiaceae</taxon>
        <taxon>Lautropia</taxon>
    </lineage>
</organism>
<keyword evidence="2 6" id="KW-0808">Transferase</keyword>
<gene>
    <name evidence="6" type="ORF">EHV23_03870</name>
</gene>
<dbReference type="SUPFAM" id="SSF56214">
    <property type="entry name" value="4'-phosphopantetheinyl transferase"/>
    <property type="match status" value="2"/>
</dbReference>
<keyword evidence="7" id="KW-1185">Reference proteome</keyword>
<dbReference type="PANTHER" id="PTHR12215">
    <property type="entry name" value="PHOSPHOPANTETHEINE TRANSFERASE"/>
    <property type="match status" value="1"/>
</dbReference>
<dbReference type="GO" id="GO:0000287">
    <property type="term" value="F:magnesium ion binding"/>
    <property type="evidence" value="ECO:0007669"/>
    <property type="project" value="InterPro"/>
</dbReference>
<sequence length="373" mass="40652">MYTLPARAMDSPVRTPTPEESTPMTTPAPTLPIVHCWRIDLDAPRPAGSDQWIAASEHARADRFKFDYLQRRYRATRAGLRMLLARALGIQPGEVRFVRSARGKPSLDPAHQSDLQFNLTHSEHVAWVAVGTMELGIDLEVLGRQVKMLDSLLHRVTTPDEDGLLMAMPEALRELAFLLMWTRKESALKAWGEGISGMGSLNTLETRLPDTDVLGRFLQRLHPAHVEAGTQGSAVPGAGSGSRAQTSAIGRPAGTEPDAPPEIPAGTTRHAFRADPENTPAAAIHRETFPADPRNHPAGAHPVPAALTAATDHRIPANTLPQVHMVYPRTRAAELKPGEQRPALYATTLDLGSELVTVTAPEPFEVQAHAFRY</sequence>
<dbReference type="InterPro" id="IPR055066">
    <property type="entry name" value="AASDHPPT_N"/>
</dbReference>
<dbReference type="GO" id="GO:0019878">
    <property type="term" value="P:lysine biosynthetic process via aminoadipic acid"/>
    <property type="evidence" value="ECO:0007669"/>
    <property type="project" value="TreeGrafter"/>
</dbReference>
<dbReference type="EMBL" id="RRUE01000001">
    <property type="protein sequence ID" value="RRN45364.1"/>
    <property type="molecule type" value="Genomic_DNA"/>
</dbReference>